<keyword evidence="2" id="KW-1185">Reference proteome</keyword>
<reference evidence="1 2" key="1">
    <citation type="submission" date="2021-04" db="EMBL/GenBank/DDBJ databases">
        <authorList>
            <person name="Ivanova A."/>
        </authorList>
    </citation>
    <scope>NUCLEOTIDE SEQUENCE [LARGE SCALE GENOMIC DNA]</scope>
    <source>
        <strain evidence="1 2">G18</strain>
    </source>
</reference>
<evidence type="ECO:0000313" key="1">
    <source>
        <dbReference type="EMBL" id="MBP3959723.1"/>
    </source>
</evidence>
<dbReference type="Proteomes" id="UP000676565">
    <property type="component" value="Unassembled WGS sequence"/>
</dbReference>
<protein>
    <submittedName>
        <fullName evidence="1">Uncharacterized protein</fullName>
    </submittedName>
</protein>
<proteinExistence type="predicted"/>
<dbReference type="RefSeq" id="WP_210660482.1">
    <property type="nucleotide sequence ID" value="NZ_JAGKQQ010000001.1"/>
</dbReference>
<evidence type="ECO:0000313" key="2">
    <source>
        <dbReference type="Proteomes" id="UP000676565"/>
    </source>
</evidence>
<dbReference type="EMBL" id="JAGKQQ010000001">
    <property type="protein sequence ID" value="MBP3959723.1"/>
    <property type="molecule type" value="Genomic_DNA"/>
</dbReference>
<comment type="caution">
    <text evidence="1">The sequence shown here is derived from an EMBL/GenBank/DDBJ whole genome shotgun (WGS) entry which is preliminary data.</text>
</comment>
<gene>
    <name evidence="1" type="ORF">J8F10_31130</name>
</gene>
<name>A0ABS5C146_9BACT</name>
<sequence length="160" mass="17996">MLKECRAYFHNQFIAITSFDSGPLILSEDERELGWDSETGVAFIPPMTSIPPSAEWDEWYLFPARPAPELFKGHEVFVNYSNFGLYDPEEIVGAAKPGDDLAQWAGAVNWVREMQSRFWEQLARLKPETFISDGGKLVFVTKNRTIAAKVAARCGGSFEA</sequence>
<accession>A0ABS5C146</accession>
<organism evidence="1 2">
    <name type="scientific">Gemmata palustris</name>
    <dbReference type="NCBI Taxonomy" id="2822762"/>
    <lineage>
        <taxon>Bacteria</taxon>
        <taxon>Pseudomonadati</taxon>
        <taxon>Planctomycetota</taxon>
        <taxon>Planctomycetia</taxon>
        <taxon>Gemmatales</taxon>
        <taxon>Gemmataceae</taxon>
        <taxon>Gemmata</taxon>
    </lineage>
</organism>